<dbReference type="PANTHER" id="PTHR11124">
    <property type="entry name" value="VACUOLAR SORTING PROTEIN VPS29"/>
    <property type="match status" value="1"/>
</dbReference>
<organism evidence="3">
    <name type="scientific">Archaeoglobus fulgidus</name>
    <dbReference type="NCBI Taxonomy" id="2234"/>
    <lineage>
        <taxon>Archaea</taxon>
        <taxon>Methanobacteriati</taxon>
        <taxon>Methanobacteriota</taxon>
        <taxon>Archaeoglobi</taxon>
        <taxon>Archaeoglobales</taxon>
        <taxon>Archaeoglobaceae</taxon>
        <taxon>Archaeoglobus</taxon>
    </lineage>
</organism>
<dbReference type="Gene3D" id="3.60.21.10">
    <property type="match status" value="1"/>
</dbReference>
<dbReference type="InterPro" id="IPR000979">
    <property type="entry name" value="Phosphodiesterase_MJ0936/Vps29"/>
</dbReference>
<dbReference type="InterPro" id="IPR029052">
    <property type="entry name" value="Metallo-depent_PP-like"/>
</dbReference>
<dbReference type="SUPFAM" id="SSF56300">
    <property type="entry name" value="Metallo-dependent phosphatases"/>
    <property type="match status" value="1"/>
</dbReference>
<dbReference type="GO" id="GO:0016787">
    <property type="term" value="F:hydrolase activity"/>
    <property type="evidence" value="ECO:0007669"/>
    <property type="project" value="UniProtKB-UniRule"/>
</dbReference>
<dbReference type="AlphaFoldDB" id="A0A7C3RBK6"/>
<dbReference type="InterPro" id="IPR024654">
    <property type="entry name" value="Calcineurin-like_PHP_lpxH"/>
</dbReference>
<comment type="caution">
    <text evidence="3">The sequence shown here is derived from an EMBL/GenBank/DDBJ whole genome shotgun (WGS) entry which is preliminary data.</text>
</comment>
<dbReference type="EMBL" id="DTLB01000011">
    <property type="protein sequence ID" value="HFW31827.1"/>
    <property type="molecule type" value="Genomic_DNA"/>
</dbReference>
<gene>
    <name evidence="3" type="ORF">ENW66_02575</name>
</gene>
<accession>A0A7C3RBK6</accession>
<evidence type="ECO:0000259" key="2">
    <source>
        <dbReference type="Pfam" id="PF12850"/>
    </source>
</evidence>
<reference evidence="3" key="1">
    <citation type="journal article" date="2020" name="mSystems">
        <title>Genome- and Community-Level Interaction Insights into Carbon Utilization and Element Cycling Functions of Hydrothermarchaeota in Hydrothermal Sediment.</title>
        <authorList>
            <person name="Zhou Z."/>
            <person name="Liu Y."/>
            <person name="Xu W."/>
            <person name="Pan J."/>
            <person name="Luo Z.H."/>
            <person name="Li M."/>
        </authorList>
    </citation>
    <scope>NUCLEOTIDE SEQUENCE [LARGE SCALE GENOMIC DNA]</scope>
    <source>
        <strain evidence="3">SpSt-87</strain>
    </source>
</reference>
<dbReference type="GO" id="GO:0046872">
    <property type="term" value="F:metal ion binding"/>
    <property type="evidence" value="ECO:0007669"/>
    <property type="project" value="UniProtKB-KW"/>
</dbReference>
<dbReference type="EC" id="3.1.4.-" evidence="1"/>
<comment type="cofactor">
    <cofactor evidence="1">
        <name>a divalent metal cation</name>
        <dbReference type="ChEBI" id="CHEBI:60240"/>
    </cofactor>
</comment>
<protein>
    <recommendedName>
        <fullName evidence="1">Phosphoesterase</fullName>
        <ecNumber evidence="1">3.1.4.-</ecNumber>
    </recommendedName>
</protein>
<dbReference type="Pfam" id="PF12850">
    <property type="entry name" value="Metallophos_2"/>
    <property type="match status" value="1"/>
</dbReference>
<dbReference type="NCBIfam" id="TIGR00040">
    <property type="entry name" value="yfcE"/>
    <property type="match status" value="1"/>
</dbReference>
<keyword evidence="1" id="KW-0479">Metal-binding</keyword>
<comment type="similarity">
    <text evidence="1">Belongs to the metallophosphoesterase superfamily. YfcE family.</text>
</comment>
<evidence type="ECO:0000313" key="3">
    <source>
        <dbReference type="EMBL" id="HFW31827.1"/>
    </source>
</evidence>
<evidence type="ECO:0000256" key="1">
    <source>
        <dbReference type="RuleBase" id="RU362039"/>
    </source>
</evidence>
<name>A0A7C3RBK6_ARCFL</name>
<proteinExistence type="inferred from homology"/>
<feature type="domain" description="Calcineurin-like phosphoesterase" evidence="2">
    <location>
        <begin position="4"/>
        <end position="155"/>
    </location>
</feature>
<sequence length="192" mass="21465">MAAMRILIFGDTHIPERAKEIPEEFKKYLEGSDIVVITGDLTSERILRFAERLAEKVIAVRGNMDHLPLPHSAKFRVEGYLIGVVHGHQVYPRGNREQLEDIAVEMDVDVLISGHTHLPDIYFGKKILLNPGSMTGVWGGGAFSTKPSFIILEVEGEKIGGTLYRLDKEVVGEKFLVKEINRLADKKVADDD</sequence>